<protein>
    <submittedName>
        <fullName evidence="1">Uncharacterized protein</fullName>
    </submittedName>
</protein>
<proteinExistence type="predicted"/>
<evidence type="ECO:0000313" key="2">
    <source>
        <dbReference type="Proteomes" id="UP000828390"/>
    </source>
</evidence>
<gene>
    <name evidence="1" type="ORF">DPMN_101989</name>
</gene>
<organism evidence="1 2">
    <name type="scientific">Dreissena polymorpha</name>
    <name type="common">Zebra mussel</name>
    <name type="synonym">Mytilus polymorpha</name>
    <dbReference type="NCBI Taxonomy" id="45954"/>
    <lineage>
        <taxon>Eukaryota</taxon>
        <taxon>Metazoa</taxon>
        <taxon>Spiralia</taxon>
        <taxon>Lophotrochozoa</taxon>
        <taxon>Mollusca</taxon>
        <taxon>Bivalvia</taxon>
        <taxon>Autobranchia</taxon>
        <taxon>Heteroconchia</taxon>
        <taxon>Euheterodonta</taxon>
        <taxon>Imparidentia</taxon>
        <taxon>Neoheterodontei</taxon>
        <taxon>Myida</taxon>
        <taxon>Dreissenoidea</taxon>
        <taxon>Dreissenidae</taxon>
        <taxon>Dreissena</taxon>
    </lineage>
</organism>
<keyword evidence="2" id="KW-1185">Reference proteome</keyword>
<sequence>MNNQAILEGATSLTPPSIAFSSIQFSTGKCWKKITNIIRKSYEGLTCRIVYDRQPTDDVDVKNGMRKAKRLEAKHGIQSSVLGKQLDDLDFADDLDFLSHTQQYIQDKHNITVLYHRETSKVFMTKALNNKAHLISASEALEDDAALSIKKRKKWRYRNILRIDLDANAKLICKACWQLERIT</sequence>
<dbReference type="EMBL" id="JAIWYP010000003">
    <property type="protein sequence ID" value="KAH3859272.1"/>
    <property type="molecule type" value="Genomic_DNA"/>
</dbReference>
<dbReference type="Proteomes" id="UP000828390">
    <property type="component" value="Unassembled WGS sequence"/>
</dbReference>
<reference evidence="1" key="2">
    <citation type="submission" date="2020-11" db="EMBL/GenBank/DDBJ databases">
        <authorList>
            <person name="McCartney M.A."/>
            <person name="Auch B."/>
            <person name="Kono T."/>
            <person name="Mallez S."/>
            <person name="Becker A."/>
            <person name="Gohl D.M."/>
            <person name="Silverstein K.A.T."/>
            <person name="Koren S."/>
            <person name="Bechman K.B."/>
            <person name="Herman A."/>
            <person name="Abrahante J.E."/>
            <person name="Garbe J."/>
        </authorList>
    </citation>
    <scope>NUCLEOTIDE SEQUENCE</scope>
    <source>
        <strain evidence="1">Duluth1</strain>
        <tissue evidence="1">Whole animal</tissue>
    </source>
</reference>
<comment type="caution">
    <text evidence="1">The sequence shown here is derived from an EMBL/GenBank/DDBJ whole genome shotgun (WGS) entry which is preliminary data.</text>
</comment>
<dbReference type="AlphaFoldDB" id="A0A9D4LKU1"/>
<name>A0A9D4LKU1_DREPO</name>
<evidence type="ECO:0000313" key="1">
    <source>
        <dbReference type="EMBL" id="KAH3859272.1"/>
    </source>
</evidence>
<accession>A0A9D4LKU1</accession>
<reference evidence="1" key="1">
    <citation type="journal article" date="2019" name="bioRxiv">
        <title>The Genome of the Zebra Mussel, Dreissena polymorpha: A Resource for Invasive Species Research.</title>
        <authorList>
            <person name="McCartney M.A."/>
            <person name="Auch B."/>
            <person name="Kono T."/>
            <person name="Mallez S."/>
            <person name="Zhang Y."/>
            <person name="Obille A."/>
            <person name="Becker A."/>
            <person name="Abrahante J.E."/>
            <person name="Garbe J."/>
            <person name="Badalamenti J.P."/>
            <person name="Herman A."/>
            <person name="Mangelson H."/>
            <person name="Liachko I."/>
            <person name="Sullivan S."/>
            <person name="Sone E.D."/>
            <person name="Koren S."/>
            <person name="Silverstein K.A.T."/>
            <person name="Beckman K.B."/>
            <person name="Gohl D.M."/>
        </authorList>
    </citation>
    <scope>NUCLEOTIDE SEQUENCE</scope>
    <source>
        <strain evidence="1">Duluth1</strain>
        <tissue evidence="1">Whole animal</tissue>
    </source>
</reference>